<keyword evidence="1" id="KW-0547">Nucleotide-binding</keyword>
<accession>A0A814JMY2</accession>
<dbReference type="AlphaFoldDB" id="A0A814JMY2"/>
<dbReference type="GO" id="GO:0046872">
    <property type="term" value="F:metal ion binding"/>
    <property type="evidence" value="ECO:0007669"/>
    <property type="project" value="InterPro"/>
</dbReference>
<dbReference type="Gene3D" id="3.30.470.20">
    <property type="entry name" value="ATP-grasp fold, B domain"/>
    <property type="match status" value="1"/>
</dbReference>
<evidence type="ECO:0000313" key="3">
    <source>
        <dbReference type="EMBL" id="CAF1040233.1"/>
    </source>
</evidence>
<reference evidence="3" key="1">
    <citation type="submission" date="2021-02" db="EMBL/GenBank/DDBJ databases">
        <authorList>
            <person name="Nowell W R."/>
        </authorList>
    </citation>
    <scope>NUCLEOTIDE SEQUENCE</scope>
</reference>
<dbReference type="PROSITE" id="PS50975">
    <property type="entry name" value="ATP_GRASP"/>
    <property type="match status" value="1"/>
</dbReference>
<proteinExistence type="predicted"/>
<evidence type="ECO:0000256" key="1">
    <source>
        <dbReference type="PROSITE-ProRule" id="PRU00409"/>
    </source>
</evidence>
<evidence type="ECO:0000259" key="2">
    <source>
        <dbReference type="PROSITE" id="PS50975"/>
    </source>
</evidence>
<gene>
    <name evidence="3" type="ORF">IZO911_LOCUS19747</name>
</gene>
<keyword evidence="1" id="KW-0067">ATP-binding</keyword>
<feature type="domain" description="ATP-grasp" evidence="2">
    <location>
        <begin position="82"/>
        <end position="163"/>
    </location>
</feature>
<organism evidence="3 4">
    <name type="scientific">Adineta steineri</name>
    <dbReference type="NCBI Taxonomy" id="433720"/>
    <lineage>
        <taxon>Eukaryota</taxon>
        <taxon>Metazoa</taxon>
        <taxon>Spiralia</taxon>
        <taxon>Gnathifera</taxon>
        <taxon>Rotifera</taxon>
        <taxon>Eurotatoria</taxon>
        <taxon>Bdelloidea</taxon>
        <taxon>Adinetida</taxon>
        <taxon>Adinetidae</taxon>
        <taxon>Adineta</taxon>
    </lineage>
</organism>
<evidence type="ECO:0000313" key="4">
    <source>
        <dbReference type="Proteomes" id="UP000663860"/>
    </source>
</evidence>
<dbReference type="Proteomes" id="UP000663860">
    <property type="component" value="Unassembled WGS sequence"/>
</dbReference>
<dbReference type="EMBL" id="CAJNOE010000200">
    <property type="protein sequence ID" value="CAF1040233.1"/>
    <property type="molecule type" value="Genomic_DNA"/>
</dbReference>
<dbReference type="SUPFAM" id="SSF56059">
    <property type="entry name" value="Glutathione synthetase ATP-binding domain-like"/>
    <property type="match status" value="1"/>
</dbReference>
<dbReference type="InterPro" id="IPR011761">
    <property type="entry name" value="ATP-grasp"/>
</dbReference>
<name>A0A814JMY2_9BILA</name>
<sequence>MDITHQSICFNAEETLAQSRRISPRALNGIFAEGYLAGREFTVLIARDSLYGIKVFPAVERIFNVKLSTYERFVTFDQDRLVSNDENDILKKVAEDAYNSLGGNGYARVDIRTSDLDRFDPTVLEVNAQCSLSFDIDEMCSSMGHIFRLANLDIEQFTLSLIEYAQNRHYWFDNNDKESK</sequence>
<protein>
    <recommendedName>
        <fullName evidence="2">ATP-grasp domain-containing protein</fullName>
    </recommendedName>
</protein>
<comment type="caution">
    <text evidence="3">The sequence shown here is derived from an EMBL/GenBank/DDBJ whole genome shotgun (WGS) entry which is preliminary data.</text>
</comment>
<dbReference type="GO" id="GO:0005524">
    <property type="term" value="F:ATP binding"/>
    <property type="evidence" value="ECO:0007669"/>
    <property type="project" value="UniProtKB-UniRule"/>
</dbReference>